<evidence type="ECO:0000313" key="5">
    <source>
        <dbReference type="Proteomes" id="UP000578112"/>
    </source>
</evidence>
<name>A0A7W7MSR1_9ACTN</name>
<organism evidence="4 5">
    <name type="scientific">Actinoplanes digitatis</name>
    <dbReference type="NCBI Taxonomy" id="1868"/>
    <lineage>
        <taxon>Bacteria</taxon>
        <taxon>Bacillati</taxon>
        <taxon>Actinomycetota</taxon>
        <taxon>Actinomycetes</taxon>
        <taxon>Micromonosporales</taxon>
        <taxon>Micromonosporaceae</taxon>
        <taxon>Actinoplanes</taxon>
    </lineage>
</organism>
<sequence>MGAGGRLQTCPNVLIRESATADLLVLGHRGRGGFAALLLGSVAIKVAAHAACPVLITRGPPPAGGDVVVGVDGSAAGGAAIGFAFQEAALRGVGLRALHAKDTFANLAGLDPGTLDPGQLATELRHQRIMIVCTPVSITLDTGIDKQSEAERAEGPDGRQPRTAPVTKAADPRGPSVGPGTRSYRVW</sequence>
<comment type="similarity">
    <text evidence="1">Belongs to the universal stress protein A family.</text>
</comment>
<proteinExistence type="inferred from homology"/>
<dbReference type="InterPro" id="IPR014729">
    <property type="entry name" value="Rossmann-like_a/b/a_fold"/>
</dbReference>
<feature type="compositionally biased region" description="Basic and acidic residues" evidence="2">
    <location>
        <begin position="148"/>
        <end position="160"/>
    </location>
</feature>
<dbReference type="EMBL" id="JACHNH010000001">
    <property type="protein sequence ID" value="MBB4765037.1"/>
    <property type="molecule type" value="Genomic_DNA"/>
</dbReference>
<reference evidence="4 5" key="1">
    <citation type="submission" date="2020-08" db="EMBL/GenBank/DDBJ databases">
        <title>Sequencing the genomes of 1000 actinobacteria strains.</title>
        <authorList>
            <person name="Klenk H.-P."/>
        </authorList>
    </citation>
    <scope>NUCLEOTIDE SEQUENCE [LARGE SCALE GENOMIC DNA]</scope>
    <source>
        <strain evidence="4 5">DSM 43149</strain>
    </source>
</reference>
<dbReference type="Gene3D" id="3.40.50.620">
    <property type="entry name" value="HUPs"/>
    <property type="match status" value="2"/>
</dbReference>
<dbReference type="InterPro" id="IPR006015">
    <property type="entry name" value="Universal_stress_UspA"/>
</dbReference>
<keyword evidence="5" id="KW-1185">Reference proteome</keyword>
<comment type="caution">
    <text evidence="4">The sequence shown here is derived from an EMBL/GenBank/DDBJ whole genome shotgun (WGS) entry which is preliminary data.</text>
</comment>
<dbReference type="PANTHER" id="PTHR46268:SF6">
    <property type="entry name" value="UNIVERSAL STRESS PROTEIN UP12"/>
    <property type="match status" value="1"/>
</dbReference>
<dbReference type="PRINTS" id="PR01438">
    <property type="entry name" value="UNVRSLSTRESS"/>
</dbReference>
<dbReference type="Proteomes" id="UP000578112">
    <property type="component" value="Unassembled WGS sequence"/>
</dbReference>
<accession>A0A7W7MSR1</accession>
<dbReference type="AlphaFoldDB" id="A0A7W7MSR1"/>
<feature type="domain" description="UspA" evidence="3">
    <location>
        <begin position="14"/>
        <end position="58"/>
    </location>
</feature>
<dbReference type="Pfam" id="PF00582">
    <property type="entry name" value="Usp"/>
    <property type="match status" value="2"/>
</dbReference>
<feature type="region of interest" description="Disordered" evidence="2">
    <location>
        <begin position="148"/>
        <end position="187"/>
    </location>
</feature>
<feature type="domain" description="UspA" evidence="3">
    <location>
        <begin position="67"/>
        <end position="131"/>
    </location>
</feature>
<protein>
    <submittedName>
        <fullName evidence="4">Nucleotide-binding universal stress UspA family protein</fullName>
    </submittedName>
</protein>
<evidence type="ECO:0000256" key="2">
    <source>
        <dbReference type="SAM" id="MobiDB-lite"/>
    </source>
</evidence>
<evidence type="ECO:0000313" key="4">
    <source>
        <dbReference type="EMBL" id="MBB4765037.1"/>
    </source>
</evidence>
<dbReference type="PANTHER" id="PTHR46268">
    <property type="entry name" value="STRESS RESPONSE PROTEIN NHAX"/>
    <property type="match status" value="1"/>
</dbReference>
<evidence type="ECO:0000256" key="1">
    <source>
        <dbReference type="ARBA" id="ARBA00008791"/>
    </source>
</evidence>
<dbReference type="RefSeq" id="WP_184996158.1">
    <property type="nucleotide sequence ID" value="NZ_BOMK01000086.1"/>
</dbReference>
<dbReference type="CDD" id="cd00293">
    <property type="entry name" value="USP-like"/>
    <property type="match status" value="1"/>
</dbReference>
<gene>
    <name evidence="4" type="ORF">BJ971_005593</name>
</gene>
<dbReference type="InterPro" id="IPR006016">
    <property type="entry name" value="UspA"/>
</dbReference>
<dbReference type="SUPFAM" id="SSF52402">
    <property type="entry name" value="Adenine nucleotide alpha hydrolases-like"/>
    <property type="match status" value="2"/>
</dbReference>
<evidence type="ECO:0000259" key="3">
    <source>
        <dbReference type="Pfam" id="PF00582"/>
    </source>
</evidence>